<dbReference type="PANTHER" id="PTHR44688">
    <property type="entry name" value="DNA-BINDING TRANSCRIPTIONAL ACTIVATOR DEVR_DOSR"/>
    <property type="match status" value="1"/>
</dbReference>
<dbReference type="PRINTS" id="PR00038">
    <property type="entry name" value="HTHLUXR"/>
</dbReference>
<dbReference type="InterPro" id="IPR041617">
    <property type="entry name" value="TPR_MalT"/>
</dbReference>
<dbReference type="Gene3D" id="1.25.40.10">
    <property type="entry name" value="Tetratricopeptide repeat domain"/>
    <property type="match status" value="1"/>
</dbReference>
<dbReference type="InterPro" id="IPR059106">
    <property type="entry name" value="WHD_MalT"/>
</dbReference>
<dbReference type="Pfam" id="PF17874">
    <property type="entry name" value="TPR_MalT"/>
    <property type="match status" value="1"/>
</dbReference>
<organism evidence="5 6">
    <name type="scientific">Planococcus glaciei</name>
    <dbReference type="NCBI Taxonomy" id="459472"/>
    <lineage>
        <taxon>Bacteria</taxon>
        <taxon>Bacillati</taxon>
        <taxon>Bacillota</taxon>
        <taxon>Bacilli</taxon>
        <taxon>Bacillales</taxon>
        <taxon>Caryophanaceae</taxon>
        <taxon>Planococcus</taxon>
    </lineage>
</organism>
<keyword evidence="1" id="KW-0805">Transcription regulation</keyword>
<keyword evidence="6" id="KW-1185">Reference proteome</keyword>
<evidence type="ECO:0000313" key="5">
    <source>
        <dbReference type="EMBL" id="QKX52172.1"/>
    </source>
</evidence>
<reference evidence="6" key="2">
    <citation type="submission" date="2020-06" db="EMBL/GenBank/DDBJ databases">
        <title>Isolation of Planomicrobium glaciei.</title>
        <authorList>
            <person name="Malisova L."/>
            <person name="Safrankova R."/>
            <person name="Jakubu V."/>
            <person name="Spanelova P."/>
        </authorList>
    </citation>
    <scope>NUCLEOTIDE SEQUENCE [LARGE SCALE GENOMIC DNA]</scope>
    <source>
        <strain evidence="6">NRL-ATB46093</strain>
    </source>
</reference>
<dbReference type="SUPFAM" id="SSF52540">
    <property type="entry name" value="P-loop containing nucleoside triphosphate hydrolases"/>
    <property type="match status" value="1"/>
</dbReference>
<dbReference type="PANTHER" id="PTHR44688:SF16">
    <property type="entry name" value="DNA-BINDING TRANSCRIPTIONAL ACTIVATOR DEVR_DOSR"/>
    <property type="match status" value="1"/>
</dbReference>
<dbReference type="SUPFAM" id="SSF46894">
    <property type="entry name" value="C-terminal effector domain of the bipartite response regulators"/>
    <property type="match status" value="1"/>
</dbReference>
<dbReference type="EMBL" id="CP051177">
    <property type="protein sequence ID" value="QKX52172.1"/>
    <property type="molecule type" value="Genomic_DNA"/>
</dbReference>
<evidence type="ECO:0000313" key="6">
    <source>
        <dbReference type="Proteomes" id="UP000509222"/>
    </source>
</evidence>
<dbReference type="CDD" id="cd06170">
    <property type="entry name" value="LuxR_C_like"/>
    <property type="match status" value="1"/>
</dbReference>
<reference evidence="5 6" key="1">
    <citation type="submission" date="2020-04" db="EMBL/GenBank/DDBJ databases">
        <authorList>
            <person name="Pajer P."/>
            <person name="Broz P."/>
        </authorList>
    </citation>
    <scope>NUCLEOTIDE SEQUENCE [LARGE SCALE GENOMIC DNA]</scope>
    <source>
        <strain evidence="6">NRL-ATB46093</strain>
    </source>
</reference>
<evidence type="ECO:0000256" key="1">
    <source>
        <dbReference type="ARBA" id="ARBA00023015"/>
    </source>
</evidence>
<dbReference type="InterPro" id="IPR011990">
    <property type="entry name" value="TPR-like_helical_dom_sf"/>
</dbReference>
<dbReference type="InterPro" id="IPR027417">
    <property type="entry name" value="P-loop_NTPase"/>
</dbReference>
<dbReference type="InterPro" id="IPR036388">
    <property type="entry name" value="WH-like_DNA-bd_sf"/>
</dbReference>
<dbReference type="AlphaFoldDB" id="A0A7H8QF63"/>
<feature type="domain" description="HTH luxR-type" evidence="4">
    <location>
        <begin position="837"/>
        <end position="902"/>
    </location>
</feature>
<dbReference type="Pfam" id="PF00196">
    <property type="entry name" value="GerE"/>
    <property type="match status" value="1"/>
</dbReference>
<dbReference type="InterPro" id="IPR016032">
    <property type="entry name" value="Sig_transdc_resp-reg_C-effctor"/>
</dbReference>
<keyword evidence="2" id="KW-0238">DNA-binding</keyword>
<proteinExistence type="predicted"/>
<protein>
    <submittedName>
        <fullName evidence="5">Helix-turn-helix transcriptional regulator</fullName>
    </submittedName>
</protein>
<gene>
    <name evidence="5" type="ORF">HF394_17215</name>
</gene>
<keyword evidence="3" id="KW-0804">Transcription</keyword>
<dbReference type="RefSeq" id="WP_176294936.1">
    <property type="nucleotide sequence ID" value="NZ_CP051177.1"/>
</dbReference>
<evidence type="ECO:0000256" key="3">
    <source>
        <dbReference type="ARBA" id="ARBA00023163"/>
    </source>
</evidence>
<name>A0A7H8QF63_9BACL</name>
<dbReference type="GO" id="GO:0006355">
    <property type="term" value="P:regulation of DNA-templated transcription"/>
    <property type="evidence" value="ECO:0007669"/>
    <property type="project" value="InterPro"/>
</dbReference>
<evidence type="ECO:0000259" key="4">
    <source>
        <dbReference type="PROSITE" id="PS50043"/>
    </source>
</evidence>
<dbReference type="Gene3D" id="3.40.50.300">
    <property type="entry name" value="P-loop containing nucleotide triphosphate hydrolases"/>
    <property type="match status" value="1"/>
</dbReference>
<dbReference type="Proteomes" id="UP000509222">
    <property type="component" value="Chromosome"/>
</dbReference>
<accession>A0A7H8QF63</accession>
<dbReference type="SUPFAM" id="SSF48452">
    <property type="entry name" value="TPR-like"/>
    <property type="match status" value="1"/>
</dbReference>
<dbReference type="GO" id="GO:0003677">
    <property type="term" value="F:DNA binding"/>
    <property type="evidence" value="ECO:0007669"/>
    <property type="project" value="UniProtKB-KW"/>
</dbReference>
<dbReference type="Gene3D" id="1.10.10.10">
    <property type="entry name" value="Winged helix-like DNA-binding domain superfamily/Winged helix DNA-binding domain"/>
    <property type="match status" value="1"/>
</dbReference>
<dbReference type="InterPro" id="IPR000792">
    <property type="entry name" value="Tscrpt_reg_LuxR_C"/>
</dbReference>
<dbReference type="Pfam" id="PF25873">
    <property type="entry name" value="WHD_MalT"/>
    <property type="match status" value="1"/>
</dbReference>
<dbReference type="PROSITE" id="PS50043">
    <property type="entry name" value="HTH_LUXR_2"/>
    <property type="match status" value="1"/>
</dbReference>
<evidence type="ECO:0000256" key="2">
    <source>
        <dbReference type="ARBA" id="ARBA00023125"/>
    </source>
</evidence>
<dbReference type="SMART" id="SM00421">
    <property type="entry name" value="HTH_LUXR"/>
    <property type="match status" value="1"/>
</dbReference>
<sequence>MNIPILSTKLYIPQPRSNSVQRPRLIERLNAGLDRKLTLIAASAGFGKTALISEWAANCGRRVAWLSLDKGDSDPVRFLSYFVAALQTIKEDIGTGVVDLLKSQQPPPIESILTALINDISASPFKFILVLDDFHVVDSKEINEALSFLLEHLPQQMHLAIATRENPPLPLSKMRARGQLNELRAADLRFTPDETALFLKGMMRLDLTADEITALESRTEGWITGLQLAALSMQGRSDIPAFIQAFAGDNRYIVDYLVEEVLELQPNHVRAFLLQTSILDRLNGPLCDAVTGRQDGAVQLEALEQGNFFVVPMDETRHWYRYHHLFAEVLYAYLKEEQRDQLADLHLSASTWYEKHSFSAEAIHHALAAEDFARAASLIELAWADMRRNRQEAAMLGWLKAIPDELVRHRLVLSVIYAWALLSAGEIATVEERLQDAERWLEMADVHETTESFLEGMVVVDKEEFRGLLSSISLYRAANALAQGDISSAMKNARRVLGLVPETDHLRRGAAAGLLGLAYWTSGELETAYHTYFDGMANLQLAGNLSDVIGGSIALADIRIAQGRLRQAMHIYERGLQLAAEQSEPAMRGTADMWVGMSELCRESNNLPKALQHLMKSKEQGEHTGFPQNQYRSCVAMARIKEAQGDLDAALKLYAEAEQLYVSDFFPNVRPIAALKTRVWLKQGRLDDAFDWMREEGLSVDNSLSYLREFEHITMIRVLLVRYANGLADHRSFSEAREFLNRLLQAAEEGERMGSVIEILIVKAFADQLESGVSAGLVPLQRALSLAEPEGYVRVFVDEGPPIAALLEAALKKRIASHYVRRLLTAFGQTKPNVPVKQNISEQLSERELDVLRLLRTDMSGPDIAQELNVSLNTLRSHTKNIYGKLEVNNRRAAIRRAEELGLF</sequence>